<dbReference type="SUPFAM" id="SSF51735">
    <property type="entry name" value="NAD(P)-binding Rossmann-fold domains"/>
    <property type="match status" value="1"/>
</dbReference>
<dbReference type="Gene3D" id="3.30.1780.10">
    <property type="entry name" value="ornithine cyclodeaminase, domain 1"/>
    <property type="match status" value="1"/>
</dbReference>
<dbReference type="InterPro" id="IPR023401">
    <property type="entry name" value="ODC_N"/>
</dbReference>
<dbReference type="RefSeq" id="WP_152898206.1">
    <property type="nucleotide sequence ID" value="NZ_WHUV01000002.1"/>
</dbReference>
<dbReference type="NCBIfam" id="NF045512">
    <property type="entry name" value="PyrPipCarbRedLhpI"/>
    <property type="match status" value="1"/>
</dbReference>
<evidence type="ECO:0000313" key="2">
    <source>
        <dbReference type="Proteomes" id="UP000486534"/>
    </source>
</evidence>
<name>A0A7X1PMD2_9PSED</name>
<reference evidence="1 2" key="1">
    <citation type="submission" date="2019-10" db="EMBL/GenBank/DDBJ databases">
        <title>Pseudomonas dajingensis sp. nov., isolated from the profound head ulcers of farmed Murray cod (Maccullochella peelii peelii).</title>
        <authorList>
            <person name="Liu Y."/>
        </authorList>
    </citation>
    <scope>NUCLEOTIDE SEQUENCE [LARGE SCALE GENOMIC DNA]</scope>
    <source>
        <strain evidence="1 2">MC042</strain>
    </source>
</reference>
<dbReference type="NCBIfam" id="NF005603">
    <property type="entry name" value="PRK07340.1"/>
    <property type="match status" value="1"/>
</dbReference>
<dbReference type="Pfam" id="PF02423">
    <property type="entry name" value="OCD_Mu_crystall"/>
    <property type="match status" value="1"/>
</dbReference>
<dbReference type="InterPro" id="IPR036291">
    <property type="entry name" value="NAD(P)-bd_dom_sf"/>
</dbReference>
<dbReference type="InterPro" id="IPR003462">
    <property type="entry name" value="ODC_Mu_crystall"/>
</dbReference>
<comment type="caution">
    <text evidence="1">The sequence shown here is derived from an EMBL/GenBank/DDBJ whole genome shotgun (WGS) entry which is preliminary data.</text>
</comment>
<proteinExistence type="predicted"/>
<dbReference type="EMBL" id="WHUV01000002">
    <property type="protein sequence ID" value="MQA54911.1"/>
    <property type="molecule type" value="Genomic_DNA"/>
</dbReference>
<gene>
    <name evidence="1" type="ORF">GDH07_16460</name>
</gene>
<dbReference type="PANTHER" id="PTHR13812:SF19">
    <property type="entry name" value="KETIMINE REDUCTASE MU-CRYSTALLIN"/>
    <property type="match status" value="1"/>
</dbReference>
<dbReference type="Proteomes" id="UP000486534">
    <property type="component" value="Unassembled WGS sequence"/>
</dbReference>
<dbReference type="PANTHER" id="PTHR13812">
    <property type="entry name" value="KETIMINE REDUCTASE MU-CRYSTALLIN"/>
    <property type="match status" value="1"/>
</dbReference>
<dbReference type="AlphaFoldDB" id="A0A7X1PMD2"/>
<sequence length="317" mass="33393">MNDPSIAAMLANPPGIIVCDPARTAALLGFEQLVEALGRAVRELAAGSILSPERMVVPLGEGGVLLSMPATAPDIAIHKLVNVQQANARRHLPTLHGNVTVCDAATGRLLCLLDGPEVTGRRTAAVTLLALRTFLPQPVQRILIFGTGAQSRFHVQAINALYPQARIWVRGLDLASATQFCEANRQWHGQLQPLDGDMPEVDAVITLTTSLEPVYNQPARVGCLVVGVGAFKPEMAELGKALLDGSLIYADDPAGARHEAGDLLRAAVDWSQVKSLASALDGAVEPGRPVVVKSVGTAAWDLAAARVALANLMAERA</sequence>
<evidence type="ECO:0000313" key="1">
    <source>
        <dbReference type="EMBL" id="MQA54911.1"/>
    </source>
</evidence>
<accession>A0A7X1PMD2</accession>
<dbReference type="GO" id="GO:0005737">
    <property type="term" value="C:cytoplasm"/>
    <property type="evidence" value="ECO:0007669"/>
    <property type="project" value="TreeGrafter"/>
</dbReference>
<dbReference type="InterPro" id="IPR053444">
    <property type="entry name" value="Pyr2C_reductase-like"/>
</dbReference>
<dbReference type="Gene3D" id="3.40.50.720">
    <property type="entry name" value="NAD(P)-binding Rossmann-like Domain"/>
    <property type="match status" value="1"/>
</dbReference>
<organism evidence="1 2">
    <name type="scientific">Pseudomonas piscis</name>
    <dbReference type="NCBI Taxonomy" id="2614538"/>
    <lineage>
        <taxon>Bacteria</taxon>
        <taxon>Pseudomonadati</taxon>
        <taxon>Pseudomonadota</taxon>
        <taxon>Gammaproteobacteria</taxon>
        <taxon>Pseudomonadales</taxon>
        <taxon>Pseudomonadaceae</taxon>
        <taxon>Pseudomonas</taxon>
    </lineage>
</organism>
<protein>
    <submittedName>
        <fullName evidence="1">Delta(1)-pyrroline-2-carboxylate reductase family protein</fullName>
    </submittedName>
</protein>
<dbReference type="PIRSF" id="PIRSF001439">
    <property type="entry name" value="CryM"/>
    <property type="match status" value="1"/>
</dbReference>